<dbReference type="Proteomes" id="UP000245683">
    <property type="component" value="Unassembled WGS sequence"/>
</dbReference>
<reference evidence="3" key="1">
    <citation type="submission" date="2018-05" db="EMBL/GenBank/DDBJ databases">
        <title>Micromonospora globispora sp. nov. and Micromonospora rugosa sp. nov., isolated from marine sediment.</title>
        <authorList>
            <person name="Carro L."/>
            <person name="Aysel V."/>
            <person name="Cetin D."/>
            <person name="Igual J.M."/>
            <person name="Klenk H.-P."/>
            <person name="Trujillo M.E."/>
            <person name="Sahin N."/>
        </authorList>
    </citation>
    <scope>NUCLEOTIDE SEQUENCE [LARGE SCALE GENOMIC DNA]</scope>
    <source>
        <strain evidence="3">S2904</strain>
    </source>
</reference>
<evidence type="ECO:0000313" key="3">
    <source>
        <dbReference type="Proteomes" id="UP000245683"/>
    </source>
</evidence>
<name>A0A317KJ64_9ACTN</name>
<keyword evidence="3" id="KW-1185">Reference proteome</keyword>
<gene>
    <name evidence="2" type="ORF">DLJ46_00580</name>
</gene>
<comment type="caution">
    <text evidence="2">The sequence shown here is derived from an EMBL/GenBank/DDBJ whole genome shotgun (WGS) entry which is preliminary data.</text>
</comment>
<organism evidence="2 3">
    <name type="scientific">Micromonospora globispora</name>
    <dbReference type="NCBI Taxonomy" id="1450148"/>
    <lineage>
        <taxon>Bacteria</taxon>
        <taxon>Bacillati</taxon>
        <taxon>Actinomycetota</taxon>
        <taxon>Actinomycetes</taxon>
        <taxon>Micromonosporales</taxon>
        <taxon>Micromonosporaceae</taxon>
        <taxon>Micromonospora</taxon>
    </lineage>
</organism>
<evidence type="ECO:0000256" key="1">
    <source>
        <dbReference type="SAM" id="MobiDB-lite"/>
    </source>
</evidence>
<feature type="compositionally biased region" description="Polar residues" evidence="1">
    <location>
        <begin position="9"/>
        <end position="21"/>
    </location>
</feature>
<dbReference type="AlphaFoldDB" id="A0A317KJ64"/>
<protein>
    <submittedName>
        <fullName evidence="2">Uncharacterized protein</fullName>
    </submittedName>
</protein>
<feature type="compositionally biased region" description="Polar residues" evidence="1">
    <location>
        <begin position="43"/>
        <end position="53"/>
    </location>
</feature>
<dbReference type="EMBL" id="QGSV01000029">
    <property type="protein sequence ID" value="PWU53810.1"/>
    <property type="molecule type" value="Genomic_DNA"/>
</dbReference>
<accession>A0A317KJ64</accession>
<feature type="region of interest" description="Disordered" evidence="1">
    <location>
        <begin position="1"/>
        <end position="53"/>
    </location>
</feature>
<proteinExistence type="predicted"/>
<sequence>MAPPAAAARTSTPSDGPTQRGSVPPRTLPAVASVPDSGPKWLSISSGRQPDQSPSIAWVRTEIVPLKSSLGFVQVTPIMAKRSVSRFGMVTSRPFAAGKFTVCRAVVTGPFPAVHSATSSLKPTATRLAVPATAVATIAAPIPAVRPLQRIPVSFTVESLRMISPEGTAPSMLDPLLRHAGQPRSHPTG</sequence>
<evidence type="ECO:0000313" key="2">
    <source>
        <dbReference type="EMBL" id="PWU53810.1"/>
    </source>
</evidence>